<name>A0A0D0INK4_9MICO</name>
<dbReference type="PANTHER" id="PTHR30055">
    <property type="entry name" value="HTH-TYPE TRANSCRIPTIONAL REGULATOR RUTR"/>
    <property type="match status" value="1"/>
</dbReference>
<dbReference type="InterPro" id="IPR001647">
    <property type="entry name" value="HTH_TetR"/>
</dbReference>
<dbReference type="OrthoDB" id="3235020at2"/>
<evidence type="ECO:0000259" key="3">
    <source>
        <dbReference type="PROSITE" id="PS50977"/>
    </source>
</evidence>
<evidence type="ECO:0000256" key="2">
    <source>
        <dbReference type="PROSITE-ProRule" id="PRU00335"/>
    </source>
</evidence>
<reference evidence="4 5" key="1">
    <citation type="submission" date="2015-01" db="EMBL/GenBank/DDBJ databases">
        <title>Draft genome sequence of Leucobacter komagatae strain VKM ST2845.</title>
        <authorList>
            <person name="Karlyshev A.V."/>
            <person name="Kudryashova E.B."/>
        </authorList>
    </citation>
    <scope>NUCLEOTIDE SEQUENCE [LARGE SCALE GENOMIC DNA]</scope>
    <source>
        <strain evidence="4 5">VKM ST2845</strain>
    </source>
</reference>
<feature type="DNA-binding region" description="H-T-H motif" evidence="2">
    <location>
        <begin position="33"/>
        <end position="52"/>
    </location>
</feature>
<gene>
    <name evidence="4" type="ORF">SD72_04775</name>
</gene>
<dbReference type="Pfam" id="PF00440">
    <property type="entry name" value="TetR_N"/>
    <property type="match status" value="1"/>
</dbReference>
<dbReference type="Proteomes" id="UP000032120">
    <property type="component" value="Unassembled WGS sequence"/>
</dbReference>
<dbReference type="GO" id="GO:0000976">
    <property type="term" value="F:transcription cis-regulatory region binding"/>
    <property type="evidence" value="ECO:0007669"/>
    <property type="project" value="TreeGrafter"/>
</dbReference>
<dbReference type="PROSITE" id="PS50977">
    <property type="entry name" value="HTH_TETR_2"/>
    <property type="match status" value="1"/>
</dbReference>
<dbReference type="InterPro" id="IPR050109">
    <property type="entry name" value="HTH-type_TetR-like_transc_reg"/>
</dbReference>
<dbReference type="EMBL" id="JXSQ01000004">
    <property type="protein sequence ID" value="KIP53149.1"/>
    <property type="molecule type" value="Genomic_DNA"/>
</dbReference>
<comment type="caution">
    <text evidence="4">The sequence shown here is derived from an EMBL/GenBank/DDBJ whole genome shotgun (WGS) entry which is preliminary data.</text>
</comment>
<dbReference type="Gene3D" id="1.10.357.10">
    <property type="entry name" value="Tetracycline Repressor, domain 2"/>
    <property type="match status" value="1"/>
</dbReference>
<keyword evidence="5" id="KW-1185">Reference proteome</keyword>
<organism evidence="4 5">
    <name type="scientific">Leucobacter komagatae</name>
    <dbReference type="NCBI Taxonomy" id="55969"/>
    <lineage>
        <taxon>Bacteria</taxon>
        <taxon>Bacillati</taxon>
        <taxon>Actinomycetota</taxon>
        <taxon>Actinomycetes</taxon>
        <taxon>Micrococcales</taxon>
        <taxon>Microbacteriaceae</taxon>
        <taxon>Leucobacter</taxon>
    </lineage>
</organism>
<sequence>MTDSAAPHGPDGSASPQATAVRYLTEHGYEQTTTSSLADAIGMSRSTFFRRFGSKEDVVFADHDLALSQLQEQLDSSTLSASATIALGTLEVSRVLTRDPVTARMRAQLLRSTPLLRERELVITHRYERMFQRYLARVALPGTPDWGAIAAAAAVVAVHNAALRRWMKFGDDQAFGELERELTALIARFSPWFGGERDASRVVVASFDAATAPEDVLRAIASELG</sequence>
<keyword evidence="1 2" id="KW-0238">DNA-binding</keyword>
<dbReference type="GO" id="GO:0003700">
    <property type="term" value="F:DNA-binding transcription factor activity"/>
    <property type="evidence" value="ECO:0007669"/>
    <property type="project" value="TreeGrafter"/>
</dbReference>
<feature type="domain" description="HTH tetR-type" evidence="3">
    <location>
        <begin position="10"/>
        <end position="70"/>
    </location>
</feature>
<dbReference type="SUPFAM" id="SSF46689">
    <property type="entry name" value="Homeodomain-like"/>
    <property type="match status" value="1"/>
</dbReference>
<dbReference type="InterPro" id="IPR009057">
    <property type="entry name" value="Homeodomain-like_sf"/>
</dbReference>
<protein>
    <recommendedName>
        <fullName evidence="3">HTH tetR-type domain-containing protein</fullName>
    </recommendedName>
</protein>
<dbReference type="RefSeq" id="WP_042543296.1">
    <property type="nucleotide sequence ID" value="NZ_JXSQ01000004.1"/>
</dbReference>
<dbReference type="AlphaFoldDB" id="A0A0D0INK4"/>
<evidence type="ECO:0000313" key="4">
    <source>
        <dbReference type="EMBL" id="KIP53149.1"/>
    </source>
</evidence>
<evidence type="ECO:0000313" key="5">
    <source>
        <dbReference type="Proteomes" id="UP000032120"/>
    </source>
</evidence>
<accession>A0A0D0INK4</accession>
<dbReference type="PANTHER" id="PTHR30055:SF226">
    <property type="entry name" value="HTH-TYPE TRANSCRIPTIONAL REGULATOR PKSA"/>
    <property type="match status" value="1"/>
</dbReference>
<proteinExistence type="predicted"/>
<evidence type="ECO:0000256" key="1">
    <source>
        <dbReference type="ARBA" id="ARBA00023125"/>
    </source>
</evidence>